<dbReference type="PROSITE" id="PS51257">
    <property type="entry name" value="PROKAR_LIPOPROTEIN"/>
    <property type="match status" value="1"/>
</dbReference>
<comment type="caution">
    <text evidence="3">The sequence shown here is derived from an EMBL/GenBank/DDBJ whole genome shotgun (WGS) entry which is preliminary data.</text>
</comment>
<keyword evidence="1" id="KW-0472">Membrane</keyword>
<evidence type="ECO:0000313" key="3">
    <source>
        <dbReference type="EMBL" id="MBP2324572.1"/>
    </source>
</evidence>
<keyword evidence="1" id="KW-0812">Transmembrane</keyword>
<gene>
    <name evidence="3" type="ORF">JOF56_004957</name>
</gene>
<name>A0ABS4TJH8_9PSEU</name>
<keyword evidence="4" id="KW-1185">Reference proteome</keyword>
<protein>
    <recommendedName>
        <fullName evidence="5">Integral membrane protein</fullName>
    </recommendedName>
</protein>
<feature type="transmembrane region" description="Helical" evidence="1">
    <location>
        <begin position="256"/>
        <end position="278"/>
    </location>
</feature>
<dbReference type="RefSeq" id="WP_209641896.1">
    <property type="nucleotide sequence ID" value="NZ_JAGINW010000001.1"/>
</dbReference>
<evidence type="ECO:0000256" key="2">
    <source>
        <dbReference type="SAM" id="SignalP"/>
    </source>
</evidence>
<accession>A0ABS4TJH8</accession>
<evidence type="ECO:0008006" key="5">
    <source>
        <dbReference type="Google" id="ProtNLM"/>
    </source>
</evidence>
<feature type="transmembrane region" description="Helical" evidence="1">
    <location>
        <begin position="207"/>
        <end position="227"/>
    </location>
</feature>
<sequence>MSRTGAATVLALLGCLLAGPAIAAYSLDHQLADQDRYVQAVTPIAGNPAVRQELADRISETAAAKLTPGDLQLPESARRLLHSAVTKFVESDSFRTGWAAANRTAQPEVIKMLRDEPSSLRIVDDTVLLDLGVVADRIKSRLIDEDVPFARQLPDVDASVRLFSRPAIRQAIPAFALLQDLSVILPIIVVALLVLSLAISARRRQTLIVTGLGLVVSMLLVVLYQSISRGQLTARSQSPELAGAFYDAFTSNLTTLLWVAFGIGVVAAVGGLAAMAAMRGRNRGGTVLGRD</sequence>
<feature type="signal peptide" evidence="2">
    <location>
        <begin position="1"/>
        <end position="23"/>
    </location>
</feature>
<reference evidence="3 4" key="1">
    <citation type="submission" date="2021-03" db="EMBL/GenBank/DDBJ databases">
        <title>Sequencing the genomes of 1000 actinobacteria strains.</title>
        <authorList>
            <person name="Klenk H.-P."/>
        </authorList>
    </citation>
    <scope>NUCLEOTIDE SEQUENCE [LARGE SCALE GENOMIC DNA]</scope>
    <source>
        <strain evidence="3 4">DSM 46670</strain>
    </source>
</reference>
<dbReference type="EMBL" id="JAGINW010000001">
    <property type="protein sequence ID" value="MBP2324572.1"/>
    <property type="molecule type" value="Genomic_DNA"/>
</dbReference>
<feature type="chain" id="PRO_5046666890" description="Integral membrane protein" evidence="2">
    <location>
        <begin position="24"/>
        <end position="291"/>
    </location>
</feature>
<feature type="transmembrane region" description="Helical" evidence="1">
    <location>
        <begin position="171"/>
        <end position="195"/>
    </location>
</feature>
<evidence type="ECO:0000256" key="1">
    <source>
        <dbReference type="SAM" id="Phobius"/>
    </source>
</evidence>
<proteinExistence type="predicted"/>
<keyword evidence="2" id="KW-0732">Signal</keyword>
<keyword evidence="1" id="KW-1133">Transmembrane helix</keyword>
<evidence type="ECO:0000313" key="4">
    <source>
        <dbReference type="Proteomes" id="UP001519332"/>
    </source>
</evidence>
<dbReference type="Proteomes" id="UP001519332">
    <property type="component" value="Unassembled WGS sequence"/>
</dbReference>
<organism evidence="3 4">
    <name type="scientific">Kibdelosporangium banguiense</name>
    <dbReference type="NCBI Taxonomy" id="1365924"/>
    <lineage>
        <taxon>Bacteria</taxon>
        <taxon>Bacillati</taxon>
        <taxon>Actinomycetota</taxon>
        <taxon>Actinomycetes</taxon>
        <taxon>Pseudonocardiales</taxon>
        <taxon>Pseudonocardiaceae</taxon>
        <taxon>Kibdelosporangium</taxon>
    </lineage>
</organism>